<keyword evidence="5 6" id="KW-0804">Transcription</keyword>
<proteinExistence type="inferred from homology"/>
<keyword evidence="2 6" id="KW-0889">Transcription antitermination</keyword>
<dbReference type="NCBIfam" id="NF001223">
    <property type="entry name" value="PRK00202.1-1"/>
    <property type="match status" value="1"/>
</dbReference>
<dbReference type="GO" id="GO:0006353">
    <property type="term" value="P:DNA-templated transcription termination"/>
    <property type="evidence" value="ECO:0007669"/>
    <property type="project" value="UniProtKB-UniRule"/>
</dbReference>
<dbReference type="Proteomes" id="UP000287857">
    <property type="component" value="Unassembled WGS sequence"/>
</dbReference>
<dbReference type="NCBIfam" id="TIGR01951">
    <property type="entry name" value="nusB"/>
    <property type="match status" value="1"/>
</dbReference>
<protein>
    <recommendedName>
        <fullName evidence="6">Transcription antitermination protein NusB</fullName>
    </recommendedName>
    <alternativeName>
        <fullName evidence="6">Antitermination factor NusB</fullName>
    </alternativeName>
</protein>
<evidence type="ECO:0000256" key="5">
    <source>
        <dbReference type="ARBA" id="ARBA00023163"/>
    </source>
</evidence>
<evidence type="ECO:0000313" key="9">
    <source>
        <dbReference type="Proteomes" id="UP000287857"/>
    </source>
</evidence>
<keyword evidence="3 6" id="KW-0694">RNA-binding</keyword>
<dbReference type="InterPro" id="IPR011605">
    <property type="entry name" value="NusB_fam"/>
</dbReference>
<sequence length="148" mass="17133">MRKYKLDLTRHQLRQLAFQSIFIQLFDEDLTAEDAVDHALALFPRQFNDGAEIPEYLTIVVPGITEKETEIDAVIVKYLKNWKINRIAKTDLAILRLAIYEMLYLEDVPTKVSLNEALELTKEFSDDESRRFVNGVLSAAMLEINENK</sequence>
<dbReference type="OrthoDB" id="9811381at2"/>
<dbReference type="RefSeq" id="WP_125984438.1">
    <property type="nucleotide sequence ID" value="NZ_NGJS01000014.1"/>
</dbReference>
<evidence type="ECO:0000256" key="4">
    <source>
        <dbReference type="ARBA" id="ARBA00023015"/>
    </source>
</evidence>
<keyword evidence="9" id="KW-1185">Reference proteome</keyword>
<dbReference type="GO" id="GO:0031564">
    <property type="term" value="P:transcription antitermination"/>
    <property type="evidence" value="ECO:0007669"/>
    <property type="project" value="UniProtKB-KW"/>
</dbReference>
<dbReference type="GO" id="GO:0005829">
    <property type="term" value="C:cytosol"/>
    <property type="evidence" value="ECO:0007669"/>
    <property type="project" value="TreeGrafter"/>
</dbReference>
<evidence type="ECO:0000256" key="2">
    <source>
        <dbReference type="ARBA" id="ARBA00022814"/>
    </source>
</evidence>
<keyword evidence="4 6" id="KW-0805">Transcription regulation</keyword>
<dbReference type="Gene3D" id="1.10.940.10">
    <property type="entry name" value="NusB-like"/>
    <property type="match status" value="1"/>
</dbReference>
<evidence type="ECO:0000313" key="8">
    <source>
        <dbReference type="EMBL" id="RST98053.1"/>
    </source>
</evidence>
<dbReference type="EMBL" id="NGJS01000014">
    <property type="protein sequence ID" value="RST98053.1"/>
    <property type="molecule type" value="Genomic_DNA"/>
</dbReference>
<dbReference type="PANTHER" id="PTHR11078:SF3">
    <property type="entry name" value="ANTITERMINATION NUSB DOMAIN-CONTAINING PROTEIN"/>
    <property type="match status" value="1"/>
</dbReference>
<dbReference type="InterPro" id="IPR006027">
    <property type="entry name" value="NusB_RsmB_TIM44"/>
</dbReference>
<evidence type="ECO:0000256" key="3">
    <source>
        <dbReference type="ARBA" id="ARBA00022884"/>
    </source>
</evidence>
<evidence type="ECO:0000259" key="7">
    <source>
        <dbReference type="Pfam" id="PF01029"/>
    </source>
</evidence>
<dbReference type="GO" id="GO:0003723">
    <property type="term" value="F:RNA binding"/>
    <property type="evidence" value="ECO:0007669"/>
    <property type="project" value="UniProtKB-UniRule"/>
</dbReference>
<dbReference type="Pfam" id="PF01029">
    <property type="entry name" value="NusB"/>
    <property type="match status" value="1"/>
</dbReference>
<evidence type="ECO:0000256" key="6">
    <source>
        <dbReference type="HAMAP-Rule" id="MF_00073"/>
    </source>
</evidence>
<reference evidence="8 9" key="1">
    <citation type="submission" date="2017-05" db="EMBL/GenBank/DDBJ databases">
        <title>Vagococcus spp. assemblies.</title>
        <authorList>
            <person name="Gulvik C.A."/>
        </authorList>
    </citation>
    <scope>NUCLEOTIDE SEQUENCE [LARGE SCALE GENOMIC DNA]</scope>
    <source>
        <strain evidence="8 9">SS1995</strain>
    </source>
</reference>
<dbReference type="SUPFAM" id="SSF48013">
    <property type="entry name" value="NusB-like"/>
    <property type="match status" value="1"/>
</dbReference>
<dbReference type="InterPro" id="IPR035926">
    <property type="entry name" value="NusB-like_sf"/>
</dbReference>
<dbReference type="AlphaFoldDB" id="A0A429ZWB1"/>
<gene>
    <name evidence="6" type="primary">nusB</name>
    <name evidence="8" type="ORF">CBF37_09115</name>
</gene>
<dbReference type="HAMAP" id="MF_00073">
    <property type="entry name" value="NusB"/>
    <property type="match status" value="1"/>
</dbReference>
<dbReference type="PANTHER" id="PTHR11078">
    <property type="entry name" value="N UTILIZATION SUBSTANCE PROTEIN B-RELATED"/>
    <property type="match status" value="1"/>
</dbReference>
<comment type="similarity">
    <text evidence="1 6">Belongs to the NusB family.</text>
</comment>
<accession>A0A429ZWB1</accession>
<organism evidence="8 9">
    <name type="scientific">Vagococcus vulneris</name>
    <dbReference type="NCBI Taxonomy" id="1977869"/>
    <lineage>
        <taxon>Bacteria</taxon>
        <taxon>Bacillati</taxon>
        <taxon>Bacillota</taxon>
        <taxon>Bacilli</taxon>
        <taxon>Lactobacillales</taxon>
        <taxon>Enterococcaceae</taxon>
        <taxon>Vagococcus</taxon>
    </lineage>
</organism>
<name>A0A429ZWB1_9ENTE</name>
<evidence type="ECO:0000256" key="1">
    <source>
        <dbReference type="ARBA" id="ARBA00005952"/>
    </source>
</evidence>
<feature type="domain" description="NusB/RsmB/TIM44" evidence="7">
    <location>
        <begin position="12"/>
        <end position="140"/>
    </location>
</feature>
<comment type="function">
    <text evidence="6">Involved in transcription antitermination. Required for transcription of ribosomal RNA (rRNA) genes. Binds specifically to the boxA antiterminator sequence of the ribosomal RNA (rrn) operons.</text>
</comment>
<comment type="caution">
    <text evidence="8">The sequence shown here is derived from an EMBL/GenBank/DDBJ whole genome shotgun (WGS) entry which is preliminary data.</text>
</comment>